<evidence type="ECO:0000256" key="3">
    <source>
        <dbReference type="ARBA" id="ARBA00022475"/>
    </source>
</evidence>
<dbReference type="GO" id="GO:0016887">
    <property type="term" value="F:ATP hydrolysis activity"/>
    <property type="evidence" value="ECO:0007669"/>
    <property type="project" value="InterPro"/>
</dbReference>
<dbReference type="PANTHER" id="PTHR42771:SF2">
    <property type="entry name" value="IRON(3+)-HYDROXAMATE IMPORT ATP-BINDING PROTEIN FHUC"/>
    <property type="match status" value="1"/>
</dbReference>
<comment type="subcellular location">
    <subcellularLocation>
        <location evidence="1">Cell membrane</location>
        <topology evidence="1">Peripheral membrane protein</topology>
    </subcellularLocation>
</comment>
<dbReference type="InterPro" id="IPR003593">
    <property type="entry name" value="AAA+_ATPase"/>
</dbReference>
<dbReference type="SMART" id="SM00382">
    <property type="entry name" value="AAA"/>
    <property type="match status" value="1"/>
</dbReference>
<name>A0A1R4IHK7_9MICC</name>
<keyword evidence="2" id="KW-0813">Transport</keyword>
<dbReference type="GO" id="GO:0006826">
    <property type="term" value="P:iron ion transport"/>
    <property type="evidence" value="ECO:0007669"/>
    <property type="project" value="UniProtKB-KW"/>
</dbReference>
<dbReference type="GO" id="GO:0005524">
    <property type="term" value="F:ATP binding"/>
    <property type="evidence" value="ECO:0007669"/>
    <property type="project" value="UniProtKB-KW"/>
</dbReference>
<feature type="domain" description="AAA+ ATPase" evidence="8">
    <location>
        <begin position="44"/>
        <end position="210"/>
    </location>
</feature>
<dbReference type="Proteomes" id="UP000297477">
    <property type="component" value="Unassembled WGS sequence"/>
</dbReference>
<dbReference type="AlphaFoldDB" id="A0A1R4IHK7"/>
<keyword evidence="4" id="KW-0410">Iron transport</keyword>
<evidence type="ECO:0000256" key="1">
    <source>
        <dbReference type="ARBA" id="ARBA00004202"/>
    </source>
</evidence>
<evidence type="ECO:0000259" key="8">
    <source>
        <dbReference type="SMART" id="SM00382"/>
    </source>
</evidence>
<evidence type="ECO:0000313" key="11">
    <source>
        <dbReference type="Proteomes" id="UP000196230"/>
    </source>
</evidence>
<organism evidence="9 11">
    <name type="scientific">Micrococcus lylae</name>
    <dbReference type="NCBI Taxonomy" id="1273"/>
    <lineage>
        <taxon>Bacteria</taxon>
        <taxon>Bacillati</taxon>
        <taxon>Actinomycetota</taxon>
        <taxon>Actinomycetes</taxon>
        <taxon>Micrococcales</taxon>
        <taxon>Micrococcaceae</taxon>
        <taxon>Micrococcus</taxon>
    </lineage>
</organism>
<evidence type="ECO:0000313" key="9">
    <source>
        <dbReference type="EMBL" id="SJN18843.1"/>
    </source>
</evidence>
<accession>A0A1R4IHK7</accession>
<reference evidence="10 12" key="2">
    <citation type="submission" date="2019-03" db="EMBL/GenBank/DDBJ databases">
        <title>Reclassification of Micrococcus aloeverae and Micrococcus yunnanensis as later heterotypic synonyms of Micrococcus luteus.</title>
        <authorList>
            <person name="Huang C.-H."/>
        </authorList>
    </citation>
    <scope>NUCLEOTIDE SEQUENCE [LARGE SCALE GENOMIC DNA]</scope>
    <source>
        <strain evidence="10 12">BCRC 12151</strain>
    </source>
</reference>
<dbReference type="GO" id="GO:0006302">
    <property type="term" value="P:double-strand break repair"/>
    <property type="evidence" value="ECO:0007669"/>
    <property type="project" value="InterPro"/>
</dbReference>
<dbReference type="GO" id="GO:0005886">
    <property type="term" value="C:plasma membrane"/>
    <property type="evidence" value="ECO:0007669"/>
    <property type="project" value="UniProtKB-SubCell"/>
</dbReference>
<evidence type="ECO:0000256" key="7">
    <source>
        <dbReference type="ARBA" id="ARBA00023136"/>
    </source>
</evidence>
<evidence type="ECO:0000256" key="4">
    <source>
        <dbReference type="ARBA" id="ARBA00022496"/>
    </source>
</evidence>
<keyword evidence="10" id="KW-0067">ATP-binding</keyword>
<evidence type="ECO:0000313" key="10">
    <source>
        <dbReference type="EMBL" id="TFI01523.1"/>
    </source>
</evidence>
<dbReference type="Proteomes" id="UP000196230">
    <property type="component" value="Unassembled WGS sequence"/>
</dbReference>
<dbReference type="InterPro" id="IPR038729">
    <property type="entry name" value="Rad50/SbcC_AAA"/>
</dbReference>
<keyword evidence="6" id="KW-0406">Ion transport</keyword>
<gene>
    <name evidence="10" type="ORF">E4A49_00400</name>
    <name evidence="9" type="ORF">FM125_02260</name>
</gene>
<keyword evidence="3" id="KW-1003">Cell membrane</keyword>
<dbReference type="EMBL" id="SPKT01000001">
    <property type="protein sequence ID" value="TFI01523.1"/>
    <property type="molecule type" value="Genomic_DNA"/>
</dbReference>
<dbReference type="PANTHER" id="PTHR42771">
    <property type="entry name" value="IRON(3+)-HYDROXAMATE IMPORT ATP-BINDING PROTEIN FHUC"/>
    <property type="match status" value="1"/>
</dbReference>
<keyword evidence="5" id="KW-0408">Iron</keyword>
<dbReference type="OrthoDB" id="9784297at2"/>
<keyword evidence="10" id="KW-0547">Nucleotide-binding</keyword>
<dbReference type="CDD" id="cd00267">
    <property type="entry name" value="ABC_ATPase"/>
    <property type="match status" value="1"/>
</dbReference>
<sequence length="238" mass="25827">MTPFGPALPVRRVSEHALGGRLYRSAWPATVPAVAQVLDEGLDLSPATVLVGPNGAGKSTLVEAIAAAAGLNPEGGTHHVRHSTRVTESPLAEHLQLTRGAGAPRGGVFLRAEAMHGLFTHLEGVSLGSRLHEMSHGESFLAFCRERAGVRGLWVLDEPESALSFENCLALTAFLLERVERGCQVLLSTHSPVLAALPGARILEAGEHGLRETRWEEWETVDHWRRFLAGPERYLRHL</sequence>
<dbReference type="InterPro" id="IPR027417">
    <property type="entry name" value="P-loop_NTPase"/>
</dbReference>
<dbReference type="SUPFAM" id="SSF52540">
    <property type="entry name" value="P-loop containing nucleoside triphosphate hydrolases"/>
    <property type="match status" value="1"/>
</dbReference>
<dbReference type="Gene3D" id="3.40.50.300">
    <property type="entry name" value="P-loop containing nucleotide triphosphate hydrolases"/>
    <property type="match status" value="2"/>
</dbReference>
<evidence type="ECO:0000256" key="6">
    <source>
        <dbReference type="ARBA" id="ARBA00023065"/>
    </source>
</evidence>
<evidence type="ECO:0000256" key="5">
    <source>
        <dbReference type="ARBA" id="ARBA00023004"/>
    </source>
</evidence>
<reference evidence="9 11" key="1">
    <citation type="submission" date="2017-02" db="EMBL/GenBank/DDBJ databases">
        <authorList>
            <person name="Peterson S.W."/>
        </authorList>
    </citation>
    <scope>NUCLEOTIDE SEQUENCE [LARGE SCALE GENOMIC DNA]</scope>
    <source>
        <strain evidence="9 11">2B3F</strain>
    </source>
</reference>
<dbReference type="RefSeq" id="WP_067188827.1">
    <property type="nucleotide sequence ID" value="NZ_SPKT01000001.1"/>
</dbReference>
<keyword evidence="12" id="KW-1185">Reference proteome</keyword>
<evidence type="ECO:0000313" key="12">
    <source>
        <dbReference type="Proteomes" id="UP000297477"/>
    </source>
</evidence>
<evidence type="ECO:0000256" key="2">
    <source>
        <dbReference type="ARBA" id="ARBA00022448"/>
    </source>
</evidence>
<proteinExistence type="predicted"/>
<dbReference type="Pfam" id="PF13476">
    <property type="entry name" value="AAA_23"/>
    <property type="match status" value="1"/>
</dbReference>
<dbReference type="InterPro" id="IPR051535">
    <property type="entry name" value="Siderophore_ABC-ATPase"/>
</dbReference>
<protein>
    <submittedName>
        <fullName evidence="10">ATP-binding cassette domain-containing protein</fullName>
    </submittedName>
    <submittedName>
        <fullName evidence="9">Putative ABC transporter</fullName>
    </submittedName>
</protein>
<dbReference type="EMBL" id="FUKP01000014">
    <property type="protein sequence ID" value="SJN18843.1"/>
    <property type="molecule type" value="Genomic_DNA"/>
</dbReference>
<keyword evidence="7" id="KW-0472">Membrane</keyword>